<keyword evidence="7" id="KW-0653">Protein transport</keyword>
<dbReference type="Pfam" id="PF21687">
    <property type="entry name" value="T2SSK_1st"/>
    <property type="match status" value="1"/>
</dbReference>
<dbReference type="InterPro" id="IPR005628">
    <property type="entry name" value="GspK"/>
</dbReference>
<keyword evidence="6 11" id="KW-0812">Transmembrane</keyword>
<keyword evidence="4" id="KW-1003">Cell membrane</keyword>
<evidence type="ECO:0000256" key="10">
    <source>
        <dbReference type="SAM" id="MobiDB-lite"/>
    </source>
</evidence>
<evidence type="ECO:0000313" key="13">
    <source>
        <dbReference type="EMBL" id="QDU45414.1"/>
    </source>
</evidence>
<evidence type="ECO:0000256" key="1">
    <source>
        <dbReference type="ARBA" id="ARBA00004533"/>
    </source>
</evidence>
<evidence type="ECO:0000259" key="12">
    <source>
        <dbReference type="Pfam" id="PF21687"/>
    </source>
</evidence>
<dbReference type="Proteomes" id="UP000319383">
    <property type="component" value="Chromosome"/>
</dbReference>
<proteinExistence type="inferred from homology"/>
<organism evidence="13 14">
    <name type="scientific">Symmachiella dynata</name>
    <dbReference type="NCBI Taxonomy" id="2527995"/>
    <lineage>
        <taxon>Bacteria</taxon>
        <taxon>Pseudomonadati</taxon>
        <taxon>Planctomycetota</taxon>
        <taxon>Planctomycetia</taxon>
        <taxon>Planctomycetales</taxon>
        <taxon>Planctomycetaceae</taxon>
        <taxon>Symmachiella</taxon>
    </lineage>
</organism>
<evidence type="ECO:0000256" key="11">
    <source>
        <dbReference type="SAM" id="Phobius"/>
    </source>
</evidence>
<feature type="domain" description="T2SS protein K first SAM-like" evidence="12">
    <location>
        <begin position="137"/>
        <end position="220"/>
    </location>
</feature>
<feature type="compositionally biased region" description="Polar residues" evidence="10">
    <location>
        <begin position="328"/>
        <end position="353"/>
    </location>
</feature>
<evidence type="ECO:0000256" key="3">
    <source>
        <dbReference type="ARBA" id="ARBA00022448"/>
    </source>
</evidence>
<dbReference type="KEGG" id="sdyn:Mal52_39080"/>
<dbReference type="PANTHER" id="PTHR38831:SF2">
    <property type="entry name" value="TYPE II SECRETION SYSTEM PROTEIN K"/>
    <property type="match status" value="1"/>
</dbReference>
<evidence type="ECO:0000256" key="8">
    <source>
        <dbReference type="ARBA" id="ARBA00022989"/>
    </source>
</evidence>
<dbReference type="EMBL" id="CP036276">
    <property type="protein sequence ID" value="QDU45414.1"/>
    <property type="molecule type" value="Genomic_DNA"/>
</dbReference>
<evidence type="ECO:0000256" key="4">
    <source>
        <dbReference type="ARBA" id="ARBA00022475"/>
    </source>
</evidence>
<keyword evidence="3" id="KW-0813">Transport</keyword>
<dbReference type="GO" id="GO:0009306">
    <property type="term" value="P:protein secretion"/>
    <property type="evidence" value="ECO:0007669"/>
    <property type="project" value="InterPro"/>
</dbReference>
<keyword evidence="8 11" id="KW-1133">Transmembrane helix</keyword>
<feature type="transmembrane region" description="Helical" evidence="11">
    <location>
        <begin position="21"/>
        <end position="43"/>
    </location>
</feature>
<evidence type="ECO:0000256" key="6">
    <source>
        <dbReference type="ARBA" id="ARBA00022692"/>
    </source>
</evidence>
<keyword evidence="9 11" id="KW-0472">Membrane</keyword>
<comment type="subcellular location">
    <subcellularLocation>
        <location evidence="1">Cell inner membrane</location>
    </subcellularLocation>
</comment>
<name>A0A517ZSJ1_9PLAN</name>
<comment type="similarity">
    <text evidence="2">Belongs to the GSP K family.</text>
</comment>
<feature type="region of interest" description="Disordered" evidence="10">
    <location>
        <begin position="225"/>
        <end position="250"/>
    </location>
</feature>
<dbReference type="Gene3D" id="1.10.40.60">
    <property type="entry name" value="EpsJ-like"/>
    <property type="match status" value="1"/>
</dbReference>
<sequence length="599" mass="63889">MRSNHLNFTRCAQSTPHGGQPAGSVLLIVLVVIVFLSLGAYTFSEMMLIEAQSANLYGRRVQARAFADSGLDYVTSLLDNDLPVGTLNTYNDATLYRDIIVQPGDTPRAQGRFSIIAASEADLSRKSIRFGLMDESGKLNINALSQHSTSTARTMLMGIPNMTDEIADSILDWTDQDDTPGDYGAEEDYYLALPTPYAIKNGPLESLDELLLVKGMTPQLLYGEDADRDGMLDSGEDDGDLSHPPDDANGELDLGFSAFLTVDSREANLRSDGTPRINIASDKLDELYDQLLEEFDEETAKFVVAYRLFGPAVDPSSQRGGGSSGGRTASNSKSTSPGVGTGSSDGADTAQTLQQDDVVGTGQLGGQTGEQGASTGQSGGSSSKSGAVAAGKAIFGGQGQVTRGGMELSGGAKFPVRSIFDLVGVSVNAQIDKTQKTLESPWADDPGEMRDYISALDDTVTTLSEENLAGRININEASIEVMRGLPEFTEELAYDIISRRKTSLDGQSLSALAQGRDSVGWLYTENVVDLETLRKIAPLLTGGGDVYTTQIMGYFDAGPPLVRIEAVIDATQKPAKVIKVREMTPLGIGYPRDLFSTAE</sequence>
<evidence type="ECO:0000256" key="9">
    <source>
        <dbReference type="ARBA" id="ARBA00023136"/>
    </source>
</evidence>
<gene>
    <name evidence="13" type="ORF">Mal52_39080</name>
</gene>
<reference evidence="13 14" key="1">
    <citation type="submission" date="2019-02" db="EMBL/GenBank/DDBJ databases">
        <title>Deep-cultivation of Planctomycetes and their phenomic and genomic characterization uncovers novel biology.</title>
        <authorList>
            <person name="Wiegand S."/>
            <person name="Jogler M."/>
            <person name="Boedeker C."/>
            <person name="Pinto D."/>
            <person name="Vollmers J."/>
            <person name="Rivas-Marin E."/>
            <person name="Kohn T."/>
            <person name="Peeters S.H."/>
            <person name="Heuer A."/>
            <person name="Rast P."/>
            <person name="Oberbeckmann S."/>
            <person name="Bunk B."/>
            <person name="Jeske O."/>
            <person name="Meyerdierks A."/>
            <person name="Storesund J.E."/>
            <person name="Kallscheuer N."/>
            <person name="Luecker S."/>
            <person name="Lage O.M."/>
            <person name="Pohl T."/>
            <person name="Merkel B.J."/>
            <person name="Hornburger P."/>
            <person name="Mueller R.-W."/>
            <person name="Bruemmer F."/>
            <person name="Labrenz M."/>
            <person name="Spormann A.M."/>
            <person name="Op den Camp H."/>
            <person name="Overmann J."/>
            <person name="Amann R."/>
            <person name="Jetten M.S.M."/>
            <person name="Mascher T."/>
            <person name="Medema M.H."/>
            <person name="Devos D.P."/>
            <person name="Kaster A.-K."/>
            <person name="Ovreas L."/>
            <person name="Rohde M."/>
            <person name="Galperin M.Y."/>
            <person name="Jogler C."/>
        </authorList>
    </citation>
    <scope>NUCLEOTIDE SEQUENCE [LARGE SCALE GENOMIC DNA]</scope>
    <source>
        <strain evidence="13 14">Mal52</strain>
    </source>
</reference>
<dbReference type="InterPro" id="IPR049031">
    <property type="entry name" value="T2SSK_SAM-like_1st"/>
</dbReference>
<evidence type="ECO:0000256" key="2">
    <source>
        <dbReference type="ARBA" id="ARBA00007246"/>
    </source>
</evidence>
<keyword evidence="5" id="KW-0997">Cell inner membrane</keyword>
<accession>A0A517ZSJ1</accession>
<dbReference type="PANTHER" id="PTHR38831">
    <property type="entry name" value="TYPE II SECRETION SYSTEM PROTEIN K"/>
    <property type="match status" value="1"/>
</dbReference>
<keyword evidence="14" id="KW-1185">Reference proteome</keyword>
<feature type="compositionally biased region" description="Low complexity" evidence="10">
    <location>
        <begin position="370"/>
        <end position="386"/>
    </location>
</feature>
<feature type="region of interest" description="Disordered" evidence="10">
    <location>
        <begin position="313"/>
        <end position="386"/>
    </location>
</feature>
<evidence type="ECO:0000256" key="7">
    <source>
        <dbReference type="ARBA" id="ARBA00022927"/>
    </source>
</evidence>
<evidence type="ECO:0000256" key="5">
    <source>
        <dbReference type="ARBA" id="ARBA00022519"/>
    </source>
</evidence>
<dbReference type="InterPro" id="IPR038072">
    <property type="entry name" value="GspK_central_sf"/>
</dbReference>
<dbReference type="RefSeq" id="WP_197534311.1">
    <property type="nucleotide sequence ID" value="NZ_CP036276.1"/>
</dbReference>
<evidence type="ECO:0000313" key="14">
    <source>
        <dbReference type="Proteomes" id="UP000319383"/>
    </source>
</evidence>
<protein>
    <submittedName>
        <fullName evidence="13">General secretion pathway protein K</fullName>
    </submittedName>
</protein>
<dbReference type="AlphaFoldDB" id="A0A517ZSJ1"/>
<dbReference type="SUPFAM" id="SSF158544">
    <property type="entry name" value="GspK insert domain-like"/>
    <property type="match status" value="1"/>
</dbReference>
<dbReference type="GO" id="GO:0005886">
    <property type="term" value="C:plasma membrane"/>
    <property type="evidence" value="ECO:0007669"/>
    <property type="project" value="UniProtKB-SubCell"/>
</dbReference>